<feature type="region of interest" description="Disordered" evidence="1">
    <location>
        <begin position="273"/>
        <end position="299"/>
    </location>
</feature>
<organism evidence="2 3">
    <name type="scientific">Nadsonia fulvescens var. elongata DSM 6958</name>
    <dbReference type="NCBI Taxonomy" id="857566"/>
    <lineage>
        <taxon>Eukaryota</taxon>
        <taxon>Fungi</taxon>
        <taxon>Dikarya</taxon>
        <taxon>Ascomycota</taxon>
        <taxon>Saccharomycotina</taxon>
        <taxon>Dipodascomycetes</taxon>
        <taxon>Dipodascales</taxon>
        <taxon>Dipodascales incertae sedis</taxon>
        <taxon>Nadsonia</taxon>
    </lineage>
</organism>
<dbReference type="PANTHER" id="PTHR38645">
    <property type="entry name" value="CHROMOSOME 9, WHOLE GENOME SHOTGUN SEQUENCE"/>
    <property type="match status" value="1"/>
</dbReference>
<dbReference type="OrthoDB" id="21418at2759"/>
<evidence type="ECO:0000313" key="2">
    <source>
        <dbReference type="EMBL" id="ODQ65693.1"/>
    </source>
</evidence>
<feature type="compositionally biased region" description="Polar residues" evidence="1">
    <location>
        <begin position="136"/>
        <end position="158"/>
    </location>
</feature>
<sequence>MDSLSSLSSNLPSNRISPTEYARMDNELSTEFKSAAMAVTQLYKLAGARAQAARDKGYLEAINDIIGILNDGNIDPLKWAWDMRREYSGDDESNAGHPDTDITNIDPASGRFNRMNFSNNPSGIDHDGDMPVDSPSYPSTARAYSSTPAGPSVTNSSSDADRLNMSRPATPSVGSTPAVRPVLVSSTSTASSTLASTTTPVSRITFSSKFTPVSTPASTLASTLVSTITPVPLTAPCPLKPAGRQRSNISHPGIPLSSGAFTMESSVRYPTMGAMSGGSSDTDYDNDYDRASMTESSKRKVFWKKSELAKKAKFAAEKREAERDKEF</sequence>
<feature type="region of interest" description="Disordered" evidence="1">
    <location>
        <begin position="88"/>
        <end position="180"/>
    </location>
</feature>
<dbReference type="PANTHER" id="PTHR38645:SF1">
    <property type="entry name" value="YALI0F12243P"/>
    <property type="match status" value="1"/>
</dbReference>
<dbReference type="Proteomes" id="UP000095009">
    <property type="component" value="Unassembled WGS sequence"/>
</dbReference>
<name>A0A1E3PJT3_9ASCO</name>
<dbReference type="EMBL" id="KV454409">
    <property type="protein sequence ID" value="ODQ65693.1"/>
    <property type="molecule type" value="Genomic_DNA"/>
</dbReference>
<proteinExistence type="predicted"/>
<feature type="compositionally biased region" description="Basic and acidic residues" evidence="1">
    <location>
        <begin position="287"/>
        <end position="299"/>
    </location>
</feature>
<evidence type="ECO:0000313" key="3">
    <source>
        <dbReference type="Proteomes" id="UP000095009"/>
    </source>
</evidence>
<reference evidence="2 3" key="1">
    <citation type="journal article" date="2016" name="Proc. Natl. Acad. Sci. U.S.A.">
        <title>Comparative genomics of biotechnologically important yeasts.</title>
        <authorList>
            <person name="Riley R."/>
            <person name="Haridas S."/>
            <person name="Wolfe K.H."/>
            <person name="Lopes M.R."/>
            <person name="Hittinger C.T."/>
            <person name="Goeker M."/>
            <person name="Salamov A.A."/>
            <person name="Wisecaver J.H."/>
            <person name="Long T.M."/>
            <person name="Calvey C.H."/>
            <person name="Aerts A.L."/>
            <person name="Barry K.W."/>
            <person name="Choi C."/>
            <person name="Clum A."/>
            <person name="Coughlan A.Y."/>
            <person name="Deshpande S."/>
            <person name="Douglass A.P."/>
            <person name="Hanson S.J."/>
            <person name="Klenk H.-P."/>
            <person name="LaButti K.M."/>
            <person name="Lapidus A."/>
            <person name="Lindquist E.A."/>
            <person name="Lipzen A.M."/>
            <person name="Meier-Kolthoff J.P."/>
            <person name="Ohm R.A."/>
            <person name="Otillar R.P."/>
            <person name="Pangilinan J.L."/>
            <person name="Peng Y."/>
            <person name="Rokas A."/>
            <person name="Rosa C.A."/>
            <person name="Scheuner C."/>
            <person name="Sibirny A.A."/>
            <person name="Slot J.C."/>
            <person name="Stielow J.B."/>
            <person name="Sun H."/>
            <person name="Kurtzman C.P."/>
            <person name="Blackwell M."/>
            <person name="Grigoriev I.V."/>
            <person name="Jeffries T.W."/>
        </authorList>
    </citation>
    <scope>NUCLEOTIDE SEQUENCE [LARGE SCALE GENOMIC DNA]</scope>
    <source>
        <strain evidence="2 3">DSM 6958</strain>
    </source>
</reference>
<evidence type="ECO:0000256" key="1">
    <source>
        <dbReference type="SAM" id="MobiDB-lite"/>
    </source>
</evidence>
<protein>
    <submittedName>
        <fullName evidence="2">Uncharacterized protein</fullName>
    </submittedName>
</protein>
<accession>A0A1E3PJT3</accession>
<dbReference type="AlphaFoldDB" id="A0A1E3PJT3"/>
<keyword evidence="3" id="KW-1185">Reference proteome</keyword>
<gene>
    <name evidence="2" type="ORF">NADFUDRAFT_46341</name>
</gene>